<evidence type="ECO:0000313" key="3">
    <source>
        <dbReference type="Proteomes" id="UP000562723"/>
    </source>
</evidence>
<dbReference type="Proteomes" id="UP000562723">
    <property type="component" value="Unassembled WGS sequence"/>
</dbReference>
<comment type="caution">
    <text evidence="2">The sequence shown here is derived from an EMBL/GenBank/DDBJ whole genome shotgun (WGS) entry which is preliminary data.</text>
</comment>
<evidence type="ECO:0000313" key="2">
    <source>
        <dbReference type="EMBL" id="NUT83678.1"/>
    </source>
</evidence>
<dbReference type="AlphaFoldDB" id="A0AAJ3G2H1"/>
<evidence type="ECO:0000256" key="1">
    <source>
        <dbReference type="SAM" id="MobiDB-lite"/>
    </source>
</evidence>
<dbReference type="RefSeq" id="WP_175360737.1">
    <property type="nucleotide sequence ID" value="NZ_JABFMS010000055.1"/>
</dbReference>
<gene>
    <name evidence="2" type="ORF">HNO85_22250</name>
</gene>
<organism evidence="2 3">
    <name type="scientific">Pseudomonas brassicacearum</name>
    <dbReference type="NCBI Taxonomy" id="930166"/>
    <lineage>
        <taxon>Bacteria</taxon>
        <taxon>Pseudomonadati</taxon>
        <taxon>Pseudomonadota</taxon>
        <taxon>Gammaproteobacteria</taxon>
        <taxon>Pseudomonadales</taxon>
        <taxon>Pseudomonadaceae</taxon>
        <taxon>Pseudomonas</taxon>
    </lineage>
</organism>
<dbReference type="EMBL" id="JABFMS010000055">
    <property type="protein sequence ID" value="NUT83678.1"/>
    <property type="molecule type" value="Genomic_DNA"/>
</dbReference>
<reference evidence="2 3" key="1">
    <citation type="journal article" date="2020" name="Front. Plant Sci.">
        <title>Isolation of Rhizosphere Bacteria That Improve Quality and Water Stress Tolerance in Greenhouse Ornamentals.</title>
        <authorList>
            <person name="Nordstedt N.P."/>
            <person name="Jones M.L."/>
        </authorList>
    </citation>
    <scope>NUCLEOTIDE SEQUENCE [LARGE SCALE GENOMIC DNA]</scope>
    <source>
        <strain evidence="2 3">C2F7</strain>
    </source>
</reference>
<name>A0AAJ3G2H1_9PSED</name>
<proteinExistence type="predicted"/>
<accession>A0AAJ3G2H1</accession>
<protein>
    <submittedName>
        <fullName evidence="2">Uncharacterized protein</fullName>
    </submittedName>
</protein>
<feature type="region of interest" description="Disordered" evidence="1">
    <location>
        <begin position="424"/>
        <end position="443"/>
    </location>
</feature>
<sequence length="942" mass="102430">MASLEESRMRGTNSEVLAKPLLVEGINDNDLEGHVPREILQRGTRIVIPYWIEPQPNDELWISWFQDGLENRLYTVFYPVPLAVDFLYFDLTPQHLARDGVAYIYYKVWKGAGGTDDPSPKRKLTINHTPLIILDEPTFPHATLWGYLNNHTVPPLTSGATIAIPSLASIAVPGDRVKVQWQGYSSLNGSGPPVSEAYGVWERTLQAPDISAGFDLVVPFQPNIRPLVDNDSAVVIYELSQGGRLVAESKKGLVKIDRVTPGESNPSNMNVSGERNMAIKILPPKHRLMSSRSGTLDLDLSIDTLADDSISIAVLESGEIIANLQRPVPSEEEEGDEVDLFYARVGEQIDDVARNTVELGPIADRPASVIPIPLPAADFTEDPQPAAPTRWQVMFKFFKGAGGNFDKTNVVEFNIDRTAPFEVKYPSRKKNPPSPAPAFTNAPADAQRRVDETWLAANTELEFMVDVSYPLRRLDDVLEVHLSAGGTDIEVYNAPVPATGVFTVASSVLRGLPNGRINIHYFWTDLPGNRSARSLPTALLTLALALDPILNKHPLVPVTDPDGTTTLYLDDFSGSGVSGIVERLPIENAEPGDEITFYVEEANDPTNFKTFGSQPLAGVDLNFALPYTAGLEDIFGTSTDALEVKAYFELTRGTATPFPSPALFFWMDLYPPGGPYPELPDLTNPAFALPEVTGESLTPNELLPSDRDKPGTFKVVLPIAAPAISPAETAKCYVNDQLVGDFSPFTDATEFEVPITAAFIAALPTPSVTAHWTRQKTGVDKNVIKSGPQTVIVRGMRIDLPEPTIRIRNPATKNQIDCFAMNDATTNWRLALTIPKSTLLPPGLVITAHFAAYTDSAGSNLIPGTEDSQPYTIQDATTVDVATVGSAAVFKAAQPVLGSRAFGMYWYTADIGGLQTSIPIIKPLDTITSSGEYCDRLAVPSA</sequence>